<dbReference type="Pfam" id="PF03372">
    <property type="entry name" value="Exo_endo_phos"/>
    <property type="match status" value="1"/>
</dbReference>
<dbReference type="InterPro" id="IPR005135">
    <property type="entry name" value="Endo/exonuclease/phosphatase"/>
</dbReference>
<protein>
    <recommendedName>
        <fullName evidence="2">Endonuclease/exonuclease/phosphatase domain-containing protein</fullName>
    </recommendedName>
</protein>
<dbReference type="InterPro" id="IPR036691">
    <property type="entry name" value="Endo/exonu/phosph_ase_sf"/>
</dbReference>
<evidence type="ECO:0000313" key="4">
    <source>
        <dbReference type="Proteomes" id="UP001633002"/>
    </source>
</evidence>
<dbReference type="AlphaFoldDB" id="A0ABD3GPI2"/>
<feature type="region of interest" description="Disordered" evidence="1">
    <location>
        <begin position="466"/>
        <end position="495"/>
    </location>
</feature>
<accession>A0ABD3GPI2</accession>
<dbReference type="PANTHER" id="PTHR19446">
    <property type="entry name" value="REVERSE TRANSCRIPTASES"/>
    <property type="match status" value="1"/>
</dbReference>
<dbReference type="EMBL" id="JBJQOH010000007">
    <property type="protein sequence ID" value="KAL3680062.1"/>
    <property type="molecule type" value="Genomic_DNA"/>
</dbReference>
<feature type="compositionally biased region" description="Polar residues" evidence="1">
    <location>
        <begin position="300"/>
        <end position="337"/>
    </location>
</feature>
<dbReference type="Gene3D" id="3.60.10.10">
    <property type="entry name" value="Endonuclease/exonuclease/phosphatase"/>
    <property type="match status" value="1"/>
</dbReference>
<evidence type="ECO:0000259" key="2">
    <source>
        <dbReference type="Pfam" id="PF03372"/>
    </source>
</evidence>
<keyword evidence="4" id="KW-1185">Reference proteome</keyword>
<gene>
    <name evidence="3" type="ORF">R1sor_023018</name>
</gene>
<name>A0ABD3GPI2_9MARC</name>
<proteinExistence type="predicted"/>
<comment type="caution">
    <text evidence="3">The sequence shown here is derived from an EMBL/GenBank/DDBJ whole genome shotgun (WGS) entry which is preliminary data.</text>
</comment>
<feature type="region of interest" description="Disordered" evidence="1">
    <location>
        <begin position="226"/>
        <end position="391"/>
    </location>
</feature>
<reference evidence="3 4" key="1">
    <citation type="submission" date="2024-09" db="EMBL/GenBank/DDBJ databases">
        <title>Chromosome-scale assembly of Riccia sorocarpa.</title>
        <authorList>
            <person name="Paukszto L."/>
        </authorList>
    </citation>
    <scope>NUCLEOTIDE SEQUENCE [LARGE SCALE GENOMIC DNA]</scope>
    <source>
        <strain evidence="3">LP-2024</strain>
        <tissue evidence="3">Aerial parts of the thallus</tissue>
    </source>
</reference>
<organism evidence="3 4">
    <name type="scientific">Riccia sorocarpa</name>
    <dbReference type="NCBI Taxonomy" id="122646"/>
    <lineage>
        <taxon>Eukaryota</taxon>
        <taxon>Viridiplantae</taxon>
        <taxon>Streptophyta</taxon>
        <taxon>Embryophyta</taxon>
        <taxon>Marchantiophyta</taxon>
        <taxon>Marchantiopsida</taxon>
        <taxon>Marchantiidae</taxon>
        <taxon>Marchantiales</taxon>
        <taxon>Ricciaceae</taxon>
        <taxon>Riccia</taxon>
    </lineage>
</organism>
<feature type="compositionally biased region" description="Polar residues" evidence="1">
    <location>
        <begin position="277"/>
        <end position="286"/>
    </location>
</feature>
<evidence type="ECO:0000256" key="1">
    <source>
        <dbReference type="SAM" id="MobiDB-lite"/>
    </source>
</evidence>
<evidence type="ECO:0000313" key="3">
    <source>
        <dbReference type="EMBL" id="KAL3680062.1"/>
    </source>
</evidence>
<dbReference type="Proteomes" id="UP001633002">
    <property type="component" value="Unassembled WGS sequence"/>
</dbReference>
<dbReference type="SUPFAM" id="SSF56219">
    <property type="entry name" value="DNase I-like"/>
    <property type="match status" value="1"/>
</dbReference>
<feature type="domain" description="Endonuclease/exonuclease/phosphatase" evidence="2">
    <location>
        <begin position="549"/>
        <end position="750"/>
    </location>
</feature>
<sequence>MTTPMENTQQQAERLIQAMSIEGAPPCIYRIQRPLKDGMTAMAILLSMGLVAIFPGRVPSLDSYKAWTHDHWETRMRLSVLHSRYVGRNAFLTMFDQKQHRDIALARQPPTVQNSRSKMLPWSPQCEKEGLSLSTQAVWVEMPYISSLLAEWIPDLFQQLGLVIQMPTTSMLLSYEHARAQILWDTKNEIPPHVEIELADHVEGKSFILRQEVTFLEPGACRKCNRPYHGRTPCGTPPGNLSHKRKERSDQPDANSVELGSRTKRTSFWHPDRLANFQKSQEQPDQTHPPREFPEIGHIGTSSGAATNPTVAESSSQQPPTGKSTEASQKHLQTKSATAKHAPTKGLQWVPKPKHPTPPTTKSDDPSNTPSSGPPKDQNPSNTNEGVPEYTPIERDDLHTAGVHHGTGNPTLQAGLASNLFTDRHQQPLTEPEHGPRVSHILGDKLHLHASNNSDQALTLKIIRTATPNSSEGTPSEPEDAKAEESGQSQGPSEENRRHFIQMLVNPAAFNEDLPHEIGTPAGQQHFPINYEAPTAETPFISSKRKAEKPLILALHETKLTNNRFKLAAANIAPKYTMIAAQGKRGGGTAILLHPSITLKDSGRMADGNLTWARIEFQGHSIHIAAVYGPHSPGARAQFWKRLNQFLPYRQWILMGDWNSVERPDQTSGTRNVMSGDEETNFRSLKLKFSLSDAFDLAEQRKGPHYTRHIQYNSEFRWSTLDRIYLPSDAVWFEAVEGIDHQAEYTLSDHMPVTIDLALGGRLPRGLKFQTYFKFDAHLMAQLETQTRLKELWNQATSDEHDPIKAYHKGWGLIHDHMKAKQREQRAQISQIDELGKKLKALHEQLPQDPTKEQLAEILETELEKRRREHTRDRLVRLWSRARYMSQGDAPTKYFFNLHRKQITQHQFDKLKLPDGTETTCKTQITKEATRVFTALYTSENRTEESRRDIFFVNSRLKNKVTDAQRAMLEEIPSCRELQDTLYSFPKGKAPGIDGANAEALQAMWNFTKNTYLQILYQFWETGTLPHTWLEGVIKLIPKGDSKDKLTDWRPITLLNTCYKILAKLLASRYS</sequence>